<evidence type="ECO:0000313" key="9">
    <source>
        <dbReference type="Proteomes" id="UP001059576"/>
    </source>
</evidence>
<dbReference type="InterPro" id="IPR020568">
    <property type="entry name" value="Ribosomal_Su5_D2-typ_SF"/>
</dbReference>
<dbReference type="NCBIfam" id="NF001099">
    <property type="entry name" value="PRK00132.1"/>
    <property type="match status" value="1"/>
</dbReference>
<protein>
    <recommendedName>
        <fullName evidence="4 5">Small ribosomal subunit protein uS9</fullName>
    </recommendedName>
</protein>
<dbReference type="InterPro" id="IPR000754">
    <property type="entry name" value="Ribosomal_uS9"/>
</dbReference>
<dbReference type="PANTHER" id="PTHR21569">
    <property type="entry name" value="RIBOSOMAL PROTEIN S9"/>
    <property type="match status" value="1"/>
</dbReference>
<evidence type="ECO:0000256" key="6">
    <source>
        <dbReference type="RuleBase" id="RU003815"/>
    </source>
</evidence>
<dbReference type="EMBL" id="CP101808">
    <property type="protein sequence ID" value="UUD36755.1"/>
    <property type="molecule type" value="Genomic_DNA"/>
</dbReference>
<dbReference type="Gene3D" id="3.30.230.10">
    <property type="match status" value="1"/>
</dbReference>
<dbReference type="GO" id="GO:0005840">
    <property type="term" value="C:ribosome"/>
    <property type="evidence" value="ECO:0007669"/>
    <property type="project" value="UniProtKB-KW"/>
</dbReference>
<dbReference type="SUPFAM" id="SSF54211">
    <property type="entry name" value="Ribosomal protein S5 domain 2-like"/>
    <property type="match status" value="1"/>
</dbReference>
<evidence type="ECO:0000256" key="3">
    <source>
        <dbReference type="ARBA" id="ARBA00023274"/>
    </source>
</evidence>
<comment type="similarity">
    <text evidence="1 5 6">Belongs to the universal ribosomal protein uS9 family.</text>
</comment>
<dbReference type="InterPro" id="IPR014721">
    <property type="entry name" value="Ribsml_uS5_D2-typ_fold_subgr"/>
</dbReference>
<keyword evidence="2 5" id="KW-0689">Ribosomal protein</keyword>
<sequence>MAETKTTKTTVKKTVKTKKPAHDSNAVAYRGLGRRKSSTARVIIRPGAGNFTINNREAKAYLNSDIFIKDALQPLAITENVNKFDINVNVKGGGLSGQAGAIRLGIARALLEVNEDYRAKLKPEKMLTRDARIKERKKPGLRKARRSRQFSKR</sequence>
<dbReference type="Pfam" id="PF00380">
    <property type="entry name" value="Ribosomal_S9"/>
    <property type="match status" value="1"/>
</dbReference>
<feature type="compositionally biased region" description="Basic residues" evidence="7">
    <location>
        <begin position="134"/>
        <end position="153"/>
    </location>
</feature>
<reference evidence="8" key="1">
    <citation type="submission" date="2022-07" db="EMBL/GenBank/DDBJ databases">
        <title>Complete genome of Mycoplasma equigenitalium type strain T37.</title>
        <authorList>
            <person name="Spergser J."/>
        </authorList>
    </citation>
    <scope>NUCLEOTIDE SEQUENCE</scope>
    <source>
        <strain evidence="8">T37</strain>
    </source>
</reference>
<keyword evidence="9" id="KW-1185">Reference proteome</keyword>
<feature type="region of interest" description="Disordered" evidence="7">
    <location>
        <begin position="128"/>
        <end position="153"/>
    </location>
</feature>
<evidence type="ECO:0000256" key="4">
    <source>
        <dbReference type="ARBA" id="ARBA00035259"/>
    </source>
</evidence>
<dbReference type="PANTHER" id="PTHR21569:SF1">
    <property type="entry name" value="SMALL RIBOSOMAL SUBUNIT PROTEIN US9M"/>
    <property type="match status" value="1"/>
</dbReference>
<dbReference type="PROSITE" id="PS00360">
    <property type="entry name" value="RIBOSOMAL_S9"/>
    <property type="match status" value="1"/>
</dbReference>
<dbReference type="InterPro" id="IPR020574">
    <property type="entry name" value="Ribosomal_uS9_CS"/>
</dbReference>
<name>A0ABY5J0G6_9BACT</name>
<evidence type="ECO:0000256" key="5">
    <source>
        <dbReference type="HAMAP-Rule" id="MF_00532"/>
    </source>
</evidence>
<evidence type="ECO:0000256" key="7">
    <source>
        <dbReference type="SAM" id="MobiDB-lite"/>
    </source>
</evidence>
<dbReference type="HAMAP" id="MF_00532_B">
    <property type="entry name" value="Ribosomal_uS9_B"/>
    <property type="match status" value="1"/>
</dbReference>
<evidence type="ECO:0000256" key="1">
    <source>
        <dbReference type="ARBA" id="ARBA00005251"/>
    </source>
</evidence>
<dbReference type="Proteomes" id="UP001059576">
    <property type="component" value="Chromosome"/>
</dbReference>
<accession>A0ABY5J0G6</accession>
<dbReference type="RefSeq" id="WP_129723156.1">
    <property type="nucleotide sequence ID" value="NZ_CP101808.1"/>
</dbReference>
<dbReference type="InterPro" id="IPR023035">
    <property type="entry name" value="Ribosomal_uS9_bac/plastid"/>
</dbReference>
<keyword evidence="3 5" id="KW-0687">Ribonucleoprotein</keyword>
<evidence type="ECO:0000313" key="8">
    <source>
        <dbReference type="EMBL" id="UUD36755.1"/>
    </source>
</evidence>
<gene>
    <name evidence="5 8" type="primary">rpsI</name>
    <name evidence="8" type="ORF">NPA09_02535</name>
</gene>
<proteinExistence type="inferred from homology"/>
<evidence type="ECO:0000256" key="2">
    <source>
        <dbReference type="ARBA" id="ARBA00022980"/>
    </source>
</evidence>
<organism evidence="8 9">
    <name type="scientific">Mycoplasmopsis equigenitalium</name>
    <dbReference type="NCBI Taxonomy" id="114883"/>
    <lineage>
        <taxon>Bacteria</taxon>
        <taxon>Bacillati</taxon>
        <taxon>Mycoplasmatota</taxon>
        <taxon>Mycoplasmoidales</taxon>
        <taxon>Metamycoplasmataceae</taxon>
        <taxon>Mycoplasmopsis</taxon>
    </lineage>
</organism>